<dbReference type="Proteomes" id="UP001408356">
    <property type="component" value="Unassembled WGS sequence"/>
</dbReference>
<dbReference type="InterPro" id="IPR036397">
    <property type="entry name" value="RNaseH_sf"/>
</dbReference>
<evidence type="ECO:0000259" key="2">
    <source>
        <dbReference type="PROSITE" id="PS50821"/>
    </source>
</evidence>
<dbReference type="Pfam" id="PF02170">
    <property type="entry name" value="PAZ"/>
    <property type="match status" value="1"/>
</dbReference>
<dbReference type="Pfam" id="PF02171">
    <property type="entry name" value="Piwi"/>
    <property type="match status" value="1"/>
</dbReference>
<dbReference type="InterPro" id="IPR032474">
    <property type="entry name" value="Argonaute_N"/>
</dbReference>
<dbReference type="InterPro" id="IPR012337">
    <property type="entry name" value="RNaseH-like_sf"/>
</dbReference>
<dbReference type="SUPFAM" id="SSF53098">
    <property type="entry name" value="Ribonuclease H-like"/>
    <property type="match status" value="1"/>
</dbReference>
<dbReference type="InterPro" id="IPR036085">
    <property type="entry name" value="PAZ_dom_sf"/>
</dbReference>
<evidence type="ECO:0000313" key="5">
    <source>
        <dbReference type="Proteomes" id="UP001408356"/>
    </source>
</evidence>
<dbReference type="Gene3D" id="3.30.420.10">
    <property type="entry name" value="Ribonuclease H-like superfamily/Ribonuclease H"/>
    <property type="match status" value="1"/>
</dbReference>
<evidence type="ECO:0000256" key="1">
    <source>
        <dbReference type="RuleBase" id="RU361178"/>
    </source>
</evidence>
<dbReference type="PANTHER" id="PTHR22891">
    <property type="entry name" value="EUKARYOTIC TRANSLATION INITIATION FACTOR 2C"/>
    <property type="match status" value="1"/>
</dbReference>
<dbReference type="CDD" id="cd02846">
    <property type="entry name" value="PAZ_argonaute_like"/>
    <property type="match status" value="1"/>
</dbReference>
<comment type="caution">
    <text evidence="4">The sequence shown here is derived from an EMBL/GenBank/DDBJ whole genome shotgun (WGS) entry which is preliminary data.</text>
</comment>
<dbReference type="Pfam" id="PF08699">
    <property type="entry name" value="ArgoL1"/>
    <property type="match status" value="1"/>
</dbReference>
<dbReference type="SMART" id="SM00949">
    <property type="entry name" value="PAZ"/>
    <property type="match status" value="1"/>
</dbReference>
<dbReference type="EMBL" id="JARVKF010000021">
    <property type="protein sequence ID" value="KAK9425276.1"/>
    <property type="molecule type" value="Genomic_DNA"/>
</dbReference>
<dbReference type="SMART" id="SM00950">
    <property type="entry name" value="Piwi"/>
    <property type="match status" value="1"/>
</dbReference>
<name>A0ABR2VFG1_9PEZI</name>
<dbReference type="PROSITE" id="PS50821">
    <property type="entry name" value="PAZ"/>
    <property type="match status" value="1"/>
</dbReference>
<feature type="domain" description="Piwi" evidence="3">
    <location>
        <begin position="572"/>
        <end position="895"/>
    </location>
</feature>
<reference evidence="4 5" key="1">
    <citation type="journal article" date="2024" name="J. Plant Pathol.">
        <title>Sequence and assembly of the genome of Seiridium unicorne, isolate CBS 538.82, causal agent of cypress canker disease.</title>
        <authorList>
            <person name="Scali E."/>
            <person name="Rocca G.D."/>
            <person name="Danti R."/>
            <person name="Garbelotto M."/>
            <person name="Barberini S."/>
            <person name="Baroncelli R."/>
            <person name="Emiliani G."/>
        </authorList>
    </citation>
    <scope>NUCLEOTIDE SEQUENCE [LARGE SCALE GENOMIC DNA]</scope>
    <source>
        <strain evidence="4 5">BM-138-508</strain>
    </source>
</reference>
<sequence>MAATPNPTVTRSEDQLVRALSGTELGALRVDDGFPYRPGHGTRGSPITLLANYFEVRAPQQLVLYKYAIRITRTGHPQGSNTEVAGRKREQIVRLLLEQHLAAQRVRIYTDFRKTLISRKRSENDSLRFEVVYRDEQEEVEAGTPGSNSRTYRVDLQYTGSSAVADLIAYMTSTNPSDVAFGYDSRPIVQAFNVFLNDYARRNYKRLVQVGGSKTFSLGSDAESCDLTGGLKVIRGFFSSIRVAQGRLLVNVNVHHGVFYHDGMLDKLIDVYHSQNRRLSKPEALQKLQLFLKRLRITTSHMVVNSRTITRTKTISGLAGPEDGRVNRNGTMHPPKVPGFGAGANSVEFWLEEGPGRYTTIAEFFQTKYGIRLNKPNMPVVNVGTRERPTYLPAELCKVLPGQPARQPLNPQQTQHMIKEAVRRPATNQASITNAGLSTVGLTPNNPAMAEYGLQVNPNMLAVSSRVLPQPTVLYASDSANIRDSTWNMQGKKFRNPRKLTQWSWVILSTPCHVVAEDIAYFGPVFNRFYKAMAATGMEVSMYKPPRIIRLDADNDVALDEVFHKAAAQLDLLFVVLSSDNSPAYNRIKRCGDQRHGIATVCMVGRKLATKGDQYYKNIALKVNLKLRGTNQAVRPASLPLISEGKTMIVGLDVTHPSAGSRATAPSVAAMVANIDACLGQWPATLSIQDTARQEMVTDLKAMLKSRLDLWRSNNTARPENILVYRDGVSEGQYQLVVEQELPYLREACREHYPAEETAKGLPRFTIIIVGKRHHTRFYPIRPEDGDRNGNPKPGTVVDRGVTEARAWNFFLQPHIAIQGTARPAHYFVVLDEIFRAEVRRRGGLPPGYNNVADMVEELTHGLCYVFGRATRGVSICTPAYYADIACERARCYLSDFYDSTPTASAAGSTVGQNMRTPRSDDVQVHDRLKNTMFYI</sequence>
<dbReference type="SUPFAM" id="SSF101690">
    <property type="entry name" value="PAZ domain"/>
    <property type="match status" value="1"/>
</dbReference>
<dbReference type="InterPro" id="IPR003165">
    <property type="entry name" value="Piwi"/>
</dbReference>
<evidence type="ECO:0000259" key="3">
    <source>
        <dbReference type="PROSITE" id="PS50822"/>
    </source>
</evidence>
<proteinExistence type="inferred from homology"/>
<evidence type="ECO:0000313" key="4">
    <source>
        <dbReference type="EMBL" id="KAK9425276.1"/>
    </source>
</evidence>
<dbReference type="InterPro" id="IPR003100">
    <property type="entry name" value="PAZ_dom"/>
</dbReference>
<dbReference type="PROSITE" id="PS50822">
    <property type="entry name" value="PIWI"/>
    <property type="match status" value="1"/>
</dbReference>
<keyword evidence="5" id="KW-1185">Reference proteome</keyword>
<organism evidence="4 5">
    <name type="scientific">Seiridium unicorne</name>
    <dbReference type="NCBI Taxonomy" id="138068"/>
    <lineage>
        <taxon>Eukaryota</taxon>
        <taxon>Fungi</taxon>
        <taxon>Dikarya</taxon>
        <taxon>Ascomycota</taxon>
        <taxon>Pezizomycotina</taxon>
        <taxon>Sordariomycetes</taxon>
        <taxon>Xylariomycetidae</taxon>
        <taxon>Amphisphaeriales</taxon>
        <taxon>Sporocadaceae</taxon>
        <taxon>Seiridium</taxon>
    </lineage>
</organism>
<dbReference type="InterPro" id="IPR014811">
    <property type="entry name" value="ArgoL1"/>
</dbReference>
<gene>
    <name evidence="4" type="ORF">SUNI508_13148</name>
</gene>
<dbReference type="Pfam" id="PF16488">
    <property type="entry name" value="ArgoL2"/>
    <property type="match status" value="1"/>
</dbReference>
<comment type="similarity">
    <text evidence="1">Belongs to the argonaute family.</text>
</comment>
<dbReference type="Gene3D" id="3.40.50.2300">
    <property type="match status" value="1"/>
</dbReference>
<protein>
    <submittedName>
        <fullName evidence="4">Piwi domain-containing protein</fullName>
    </submittedName>
</protein>
<dbReference type="InterPro" id="IPR032472">
    <property type="entry name" value="ArgoL2"/>
</dbReference>
<dbReference type="CDD" id="cd04657">
    <property type="entry name" value="Piwi_ago-like"/>
    <property type="match status" value="1"/>
</dbReference>
<accession>A0ABR2VFG1</accession>
<dbReference type="SMART" id="SM01163">
    <property type="entry name" value="DUF1785"/>
    <property type="match status" value="1"/>
</dbReference>
<feature type="domain" description="PAZ" evidence="2">
    <location>
        <begin position="298"/>
        <end position="401"/>
    </location>
</feature>
<dbReference type="Gene3D" id="2.170.260.10">
    <property type="entry name" value="paz domain"/>
    <property type="match status" value="1"/>
</dbReference>
<dbReference type="InterPro" id="IPR045246">
    <property type="entry name" value="Piwi_ago-like"/>
</dbReference>
<dbReference type="Pfam" id="PF16486">
    <property type="entry name" value="ArgoN"/>
    <property type="match status" value="1"/>
</dbReference>